<sequence>MPAFLAYQKSSTMDVLSFTMAVGLFNETHTPFPSAPLLSRHHYSPSSPSSHILPYQSSHLNSQSSCALRLPSVRTCLRILV</sequence>
<name>A0A6A6HCK9_VIRVR</name>
<organism evidence="1 2">
    <name type="scientific">Viridothelium virens</name>
    <name type="common">Speckled blister lichen</name>
    <name type="synonym">Trypethelium virens</name>
    <dbReference type="NCBI Taxonomy" id="1048519"/>
    <lineage>
        <taxon>Eukaryota</taxon>
        <taxon>Fungi</taxon>
        <taxon>Dikarya</taxon>
        <taxon>Ascomycota</taxon>
        <taxon>Pezizomycotina</taxon>
        <taxon>Dothideomycetes</taxon>
        <taxon>Dothideomycetes incertae sedis</taxon>
        <taxon>Trypetheliales</taxon>
        <taxon>Trypetheliaceae</taxon>
        <taxon>Viridothelium</taxon>
    </lineage>
</organism>
<reference evidence="1" key="1">
    <citation type="journal article" date="2020" name="Stud. Mycol.">
        <title>101 Dothideomycetes genomes: a test case for predicting lifestyles and emergence of pathogens.</title>
        <authorList>
            <person name="Haridas S."/>
            <person name="Albert R."/>
            <person name="Binder M."/>
            <person name="Bloem J."/>
            <person name="Labutti K."/>
            <person name="Salamov A."/>
            <person name="Andreopoulos B."/>
            <person name="Baker S."/>
            <person name="Barry K."/>
            <person name="Bills G."/>
            <person name="Bluhm B."/>
            <person name="Cannon C."/>
            <person name="Castanera R."/>
            <person name="Culley D."/>
            <person name="Daum C."/>
            <person name="Ezra D."/>
            <person name="Gonzalez J."/>
            <person name="Henrissat B."/>
            <person name="Kuo A."/>
            <person name="Liang C."/>
            <person name="Lipzen A."/>
            <person name="Lutzoni F."/>
            <person name="Magnuson J."/>
            <person name="Mondo S."/>
            <person name="Nolan M."/>
            <person name="Ohm R."/>
            <person name="Pangilinan J."/>
            <person name="Park H.-J."/>
            <person name="Ramirez L."/>
            <person name="Alfaro M."/>
            <person name="Sun H."/>
            <person name="Tritt A."/>
            <person name="Yoshinaga Y."/>
            <person name="Zwiers L.-H."/>
            <person name="Turgeon B."/>
            <person name="Goodwin S."/>
            <person name="Spatafora J."/>
            <person name="Crous P."/>
            <person name="Grigoriev I."/>
        </authorList>
    </citation>
    <scope>NUCLEOTIDE SEQUENCE</scope>
    <source>
        <strain evidence="1">Tuck. ex Michener</strain>
    </source>
</reference>
<evidence type="ECO:0000313" key="2">
    <source>
        <dbReference type="Proteomes" id="UP000800092"/>
    </source>
</evidence>
<evidence type="ECO:0000313" key="1">
    <source>
        <dbReference type="EMBL" id="KAF2235213.1"/>
    </source>
</evidence>
<keyword evidence="2" id="KW-1185">Reference proteome</keyword>
<dbReference type="Proteomes" id="UP000800092">
    <property type="component" value="Unassembled WGS sequence"/>
</dbReference>
<proteinExistence type="predicted"/>
<gene>
    <name evidence="1" type="ORF">EV356DRAFT_500828</name>
</gene>
<protein>
    <submittedName>
        <fullName evidence="1">Uncharacterized protein</fullName>
    </submittedName>
</protein>
<dbReference type="AlphaFoldDB" id="A0A6A6HCK9"/>
<dbReference type="EMBL" id="ML991793">
    <property type="protein sequence ID" value="KAF2235213.1"/>
    <property type="molecule type" value="Genomic_DNA"/>
</dbReference>
<accession>A0A6A6HCK9</accession>